<evidence type="ECO:0000313" key="2">
    <source>
        <dbReference type="EMBL" id="UXN72244.1"/>
    </source>
</evidence>
<dbReference type="Proteomes" id="UP001061862">
    <property type="component" value="Chromosome"/>
</dbReference>
<evidence type="ECO:0000259" key="1">
    <source>
        <dbReference type="SMART" id="SM00760"/>
    </source>
</evidence>
<evidence type="ECO:0000313" key="3">
    <source>
        <dbReference type="Proteomes" id="UP001061862"/>
    </source>
</evidence>
<accession>A0ABY6CJ29</accession>
<dbReference type="InterPro" id="IPR013159">
    <property type="entry name" value="DnaA_C"/>
</dbReference>
<dbReference type="EMBL" id="CP104965">
    <property type="protein sequence ID" value="UXN72244.1"/>
    <property type="molecule type" value="Genomic_DNA"/>
</dbReference>
<protein>
    <submittedName>
        <fullName evidence="2">Chromosomal replication initiator DnaA</fullName>
    </submittedName>
</protein>
<reference evidence="2 3" key="1">
    <citation type="submission" date="2022-09" db="EMBL/GenBank/DDBJ databases">
        <title>Interaction between co-microsymbionts with complementary sets of symbiotic genes in legume-rhizobium systems.</title>
        <authorList>
            <person name="Safronova V."/>
            <person name="Sazanova A."/>
            <person name="Afonin A."/>
            <person name="Chirak E."/>
        </authorList>
    </citation>
    <scope>NUCLEOTIDE SEQUENCE [LARGE SCALE GENOMIC DNA]</scope>
    <source>
        <strain evidence="2 3">A18/4-1</strain>
    </source>
</reference>
<keyword evidence="3" id="KW-1185">Reference proteome</keyword>
<dbReference type="Pfam" id="PF08299">
    <property type="entry name" value="Bac_DnaA_C"/>
    <property type="match status" value="1"/>
</dbReference>
<dbReference type="SUPFAM" id="SSF48295">
    <property type="entry name" value="TrpR-like"/>
    <property type="match status" value="1"/>
</dbReference>
<feature type="domain" description="Chromosomal replication initiator DnaA C-terminal" evidence="1">
    <location>
        <begin position="12"/>
        <end position="81"/>
    </location>
</feature>
<organism evidence="2 3">
    <name type="scientific">Devosia neptuniae</name>
    <dbReference type="NCBI Taxonomy" id="191302"/>
    <lineage>
        <taxon>Bacteria</taxon>
        <taxon>Pseudomonadati</taxon>
        <taxon>Pseudomonadota</taxon>
        <taxon>Alphaproteobacteria</taxon>
        <taxon>Hyphomicrobiales</taxon>
        <taxon>Devosiaceae</taxon>
        <taxon>Devosia</taxon>
    </lineage>
</organism>
<dbReference type="Gene3D" id="1.10.1750.10">
    <property type="match status" value="1"/>
</dbReference>
<proteinExistence type="predicted"/>
<gene>
    <name evidence="2" type="ORF">N8A98_02690</name>
</gene>
<name>A0ABY6CJ29_9HYPH</name>
<dbReference type="SMART" id="SM00760">
    <property type="entry name" value="Bac_DnaA_C"/>
    <property type="match status" value="1"/>
</dbReference>
<dbReference type="InterPro" id="IPR010921">
    <property type="entry name" value="Trp_repressor/repl_initiator"/>
</dbReference>
<sequence length="117" mass="13028">MQGQPGTGHAWACDDVAALVAREKNVPMRLLMHASRCRASAARARQLAMYLAHVMLGRSLSEVGDAFGRDRTTVSYACALIEDLREDAEFDAFVTRLEQVIDEQHAQPLWEPRHAGH</sequence>
<dbReference type="CDD" id="cd06571">
    <property type="entry name" value="Bac_DnaA_C"/>
    <property type="match status" value="1"/>
</dbReference>